<name>W7CE52_9LIST</name>
<gene>
    <name evidence="2" type="ORF">BCAMP_11745</name>
</gene>
<evidence type="ECO:0000313" key="3">
    <source>
        <dbReference type="Proteomes" id="UP000019243"/>
    </source>
</evidence>
<dbReference type="SUPFAM" id="SSF52833">
    <property type="entry name" value="Thioredoxin-like"/>
    <property type="match status" value="1"/>
</dbReference>
<keyword evidence="3" id="KW-1185">Reference proteome</keyword>
<accession>W7CE52</accession>
<dbReference type="InterPro" id="IPR013766">
    <property type="entry name" value="Thioredoxin_domain"/>
</dbReference>
<dbReference type="PROSITE" id="PS51352">
    <property type="entry name" value="THIOREDOXIN_2"/>
    <property type="match status" value="1"/>
</dbReference>
<protein>
    <submittedName>
        <fullName evidence="2">Thioredoxin family protein</fullName>
    </submittedName>
</protein>
<dbReference type="STRING" id="1265861.BCAMP_11745"/>
<feature type="domain" description="Thioredoxin" evidence="1">
    <location>
        <begin position="1"/>
        <end position="105"/>
    </location>
</feature>
<dbReference type="InterPro" id="IPR050620">
    <property type="entry name" value="Thioredoxin_H-type-like"/>
</dbReference>
<dbReference type="PANTHER" id="PTHR10438">
    <property type="entry name" value="THIOREDOXIN"/>
    <property type="match status" value="1"/>
</dbReference>
<dbReference type="CDD" id="cd02947">
    <property type="entry name" value="TRX_family"/>
    <property type="match status" value="1"/>
</dbReference>
<dbReference type="Gene3D" id="3.40.30.10">
    <property type="entry name" value="Glutaredoxin"/>
    <property type="match status" value="1"/>
</dbReference>
<dbReference type="AlphaFoldDB" id="W7CE52"/>
<dbReference type="PANTHER" id="PTHR10438:SF468">
    <property type="entry name" value="THIOREDOXIN-1-RELATED"/>
    <property type="match status" value="1"/>
</dbReference>
<evidence type="ECO:0000313" key="2">
    <source>
        <dbReference type="EMBL" id="EUJ35465.1"/>
    </source>
</evidence>
<dbReference type="Proteomes" id="UP000019243">
    <property type="component" value="Unassembled WGS sequence"/>
</dbReference>
<evidence type="ECO:0000259" key="1">
    <source>
        <dbReference type="PROSITE" id="PS51352"/>
    </source>
</evidence>
<dbReference type="EMBL" id="AODH01000056">
    <property type="protein sequence ID" value="EUJ35465.1"/>
    <property type="molecule type" value="Genomic_DNA"/>
</dbReference>
<dbReference type="InterPro" id="IPR036249">
    <property type="entry name" value="Thioredoxin-like_sf"/>
</dbReference>
<dbReference type="OrthoDB" id="7629852at2"/>
<dbReference type="Pfam" id="PF00085">
    <property type="entry name" value="Thioredoxin"/>
    <property type="match status" value="1"/>
</dbReference>
<reference evidence="2 3" key="1">
    <citation type="submission" date="2012-12" db="EMBL/GenBank/DDBJ databases">
        <title>Novel taxa of Listeriaceae from agricultural environments in the United States.</title>
        <authorList>
            <person name="den Bakker H.C."/>
            <person name="Allred A."/>
            <person name="Warchocki S."/>
            <person name="Wright E.M."/>
            <person name="Burrell A."/>
            <person name="Nightingale K.K."/>
            <person name="Kephart D."/>
            <person name="Wiedmann M."/>
        </authorList>
    </citation>
    <scope>NUCLEOTIDE SEQUENCE [LARGE SCALE GENOMIC DNA]</scope>
    <source>
        <strain evidence="2 3">FSL F6-1037</strain>
    </source>
</reference>
<sequence length="110" mass="12607">MKKIETRNEFDTSIATQKTVALFSADWCGDCRYIEPHLPAIEAAHPDFNFIHIDRDQLLDLCQELAIFGIPSFVTFENGIERDRFVSKERKTEAEITAFINASRLKGQSK</sequence>
<dbReference type="RefSeq" id="WP_156921229.1">
    <property type="nucleotide sequence ID" value="NZ_AODH01000056.1"/>
</dbReference>
<organism evidence="2 3">
    <name type="scientific">Brochothrix campestris FSL F6-1037</name>
    <dbReference type="NCBI Taxonomy" id="1265861"/>
    <lineage>
        <taxon>Bacteria</taxon>
        <taxon>Bacillati</taxon>
        <taxon>Bacillota</taxon>
        <taxon>Bacilli</taxon>
        <taxon>Bacillales</taxon>
        <taxon>Listeriaceae</taxon>
        <taxon>Brochothrix</taxon>
    </lineage>
</organism>
<proteinExistence type="predicted"/>
<comment type="caution">
    <text evidence="2">The sequence shown here is derived from an EMBL/GenBank/DDBJ whole genome shotgun (WGS) entry which is preliminary data.</text>
</comment>
<dbReference type="PATRIC" id="fig|1265861.3.peg.2304"/>